<keyword evidence="2" id="KW-1185">Reference proteome</keyword>
<proteinExistence type="predicted"/>
<name>A0ACB9Z7I8_9PEZI</name>
<protein>
    <submittedName>
        <fullName evidence="1">Uncharacterized protein</fullName>
    </submittedName>
</protein>
<organism evidence="1 2">
    <name type="scientific">Hypoxylon rubiginosum</name>
    <dbReference type="NCBI Taxonomy" id="110542"/>
    <lineage>
        <taxon>Eukaryota</taxon>
        <taxon>Fungi</taxon>
        <taxon>Dikarya</taxon>
        <taxon>Ascomycota</taxon>
        <taxon>Pezizomycotina</taxon>
        <taxon>Sordariomycetes</taxon>
        <taxon>Xylariomycetidae</taxon>
        <taxon>Xylariales</taxon>
        <taxon>Hypoxylaceae</taxon>
        <taxon>Hypoxylon</taxon>
    </lineage>
</organism>
<sequence length="80" mass="8868">MHLDLLSLLLTPQTKASLARHVLTYIGGSHFNRSPNSDFDRATPGKVYDNKVSLALLLQSSQDLVCNNYFATITPVSPFF</sequence>
<dbReference type="EMBL" id="MU393444">
    <property type="protein sequence ID" value="KAI4867786.1"/>
    <property type="molecule type" value="Genomic_DNA"/>
</dbReference>
<evidence type="ECO:0000313" key="1">
    <source>
        <dbReference type="EMBL" id="KAI4867786.1"/>
    </source>
</evidence>
<accession>A0ACB9Z7I8</accession>
<evidence type="ECO:0000313" key="2">
    <source>
        <dbReference type="Proteomes" id="UP001497700"/>
    </source>
</evidence>
<gene>
    <name evidence="1" type="ORF">F4820DRAFT_412769</name>
</gene>
<comment type="caution">
    <text evidence="1">The sequence shown here is derived from an EMBL/GenBank/DDBJ whole genome shotgun (WGS) entry which is preliminary data.</text>
</comment>
<dbReference type="Proteomes" id="UP001497700">
    <property type="component" value="Unassembled WGS sequence"/>
</dbReference>
<reference evidence="1 2" key="1">
    <citation type="journal article" date="2022" name="New Phytol.">
        <title>Ecological generalism drives hyperdiversity of secondary metabolite gene clusters in xylarialean endophytes.</title>
        <authorList>
            <person name="Franco M.E.E."/>
            <person name="Wisecaver J.H."/>
            <person name="Arnold A.E."/>
            <person name="Ju Y.M."/>
            <person name="Slot J.C."/>
            <person name="Ahrendt S."/>
            <person name="Moore L.P."/>
            <person name="Eastman K.E."/>
            <person name="Scott K."/>
            <person name="Konkel Z."/>
            <person name="Mondo S.J."/>
            <person name="Kuo A."/>
            <person name="Hayes R.D."/>
            <person name="Haridas S."/>
            <person name="Andreopoulos B."/>
            <person name="Riley R."/>
            <person name="LaButti K."/>
            <person name="Pangilinan J."/>
            <person name="Lipzen A."/>
            <person name="Amirebrahimi M."/>
            <person name="Yan J."/>
            <person name="Adam C."/>
            <person name="Keymanesh K."/>
            <person name="Ng V."/>
            <person name="Louie K."/>
            <person name="Northen T."/>
            <person name="Drula E."/>
            <person name="Henrissat B."/>
            <person name="Hsieh H.M."/>
            <person name="Youens-Clark K."/>
            <person name="Lutzoni F."/>
            <person name="Miadlikowska J."/>
            <person name="Eastwood D.C."/>
            <person name="Hamelin R.C."/>
            <person name="Grigoriev I.V."/>
            <person name="U'Ren J.M."/>
        </authorList>
    </citation>
    <scope>NUCLEOTIDE SEQUENCE [LARGE SCALE GENOMIC DNA]</scope>
    <source>
        <strain evidence="1 2">CBS 119005</strain>
    </source>
</reference>